<dbReference type="SUPFAM" id="SSF50630">
    <property type="entry name" value="Acid proteases"/>
    <property type="match status" value="1"/>
</dbReference>
<accession>A0A381R0F7</accession>
<gene>
    <name evidence="2" type="ORF">METZ01_LOCUS38030</name>
</gene>
<organism evidence="2">
    <name type="scientific">marine metagenome</name>
    <dbReference type="NCBI Taxonomy" id="408172"/>
    <lineage>
        <taxon>unclassified sequences</taxon>
        <taxon>metagenomes</taxon>
        <taxon>ecological metagenomes</taxon>
    </lineage>
</organism>
<protein>
    <recommendedName>
        <fullName evidence="1">Retropepsin-like aspartic endopeptidase domain-containing protein</fullName>
    </recommendedName>
</protein>
<dbReference type="EMBL" id="UINC01001624">
    <property type="protein sequence ID" value="SUZ85176.1"/>
    <property type="molecule type" value="Genomic_DNA"/>
</dbReference>
<name>A0A381R0F7_9ZZZZ</name>
<dbReference type="Pfam" id="PF05618">
    <property type="entry name" value="Zn_protease"/>
    <property type="match status" value="1"/>
</dbReference>
<dbReference type="AlphaFoldDB" id="A0A381R0F7"/>
<dbReference type="InterPro" id="IPR021109">
    <property type="entry name" value="Peptidase_aspartic_dom_sf"/>
</dbReference>
<proteinExistence type="predicted"/>
<dbReference type="InterPro" id="IPR008503">
    <property type="entry name" value="Asp_endopeptidase"/>
</dbReference>
<evidence type="ECO:0000313" key="2">
    <source>
        <dbReference type="EMBL" id="SUZ85176.1"/>
    </source>
</evidence>
<sequence length="151" mass="17967">MDRKSKAWRNNAKINIGWREWISFPNYDNFRLKAKIDSGARTSALHATHLQEFEKDGLPWVRFRVYQSREFMYVEKPILRYTTIKNSFGESQMRPLVQMKIKLGNKSWKTDISLTQRSGMAHPMLIGRNTLKKKHMIHPKRSFVLTEKNKQ</sequence>
<dbReference type="Gene3D" id="2.40.70.10">
    <property type="entry name" value="Acid Proteases"/>
    <property type="match status" value="1"/>
</dbReference>
<evidence type="ECO:0000259" key="1">
    <source>
        <dbReference type="Pfam" id="PF05618"/>
    </source>
</evidence>
<reference evidence="2" key="1">
    <citation type="submission" date="2018-05" db="EMBL/GenBank/DDBJ databases">
        <authorList>
            <person name="Lanie J.A."/>
            <person name="Ng W.-L."/>
            <person name="Kazmierczak K.M."/>
            <person name="Andrzejewski T.M."/>
            <person name="Davidsen T.M."/>
            <person name="Wayne K.J."/>
            <person name="Tettelin H."/>
            <person name="Glass J.I."/>
            <person name="Rusch D."/>
            <person name="Podicherti R."/>
            <person name="Tsui H.-C.T."/>
            <person name="Winkler M.E."/>
        </authorList>
    </citation>
    <scope>NUCLEOTIDE SEQUENCE</scope>
</reference>
<dbReference type="PANTHER" id="PTHR38037:SF2">
    <property type="entry name" value="ATP-DEPENDENT ZINC PROTEASE DOMAIN-CONTAINING PROTEIN-RELATED"/>
    <property type="match status" value="1"/>
</dbReference>
<dbReference type="PANTHER" id="PTHR38037">
    <property type="entry name" value="ZN_PROTEASE DOMAIN-CONTAINING PROTEIN"/>
    <property type="match status" value="1"/>
</dbReference>
<feature type="domain" description="Retropepsin-like aspartic endopeptidase" evidence="1">
    <location>
        <begin position="16"/>
        <end position="146"/>
    </location>
</feature>